<gene>
    <name evidence="2" type="ORF">IEG06_03670</name>
</gene>
<dbReference type="EMBL" id="JACXXH010000001">
    <property type="protein sequence ID" value="MBD3862537.1"/>
    <property type="molecule type" value="Genomic_DNA"/>
</dbReference>
<organism evidence="2 3">
    <name type="scientific">Olleya marilimosa</name>
    <dbReference type="NCBI Taxonomy" id="272164"/>
    <lineage>
        <taxon>Bacteria</taxon>
        <taxon>Pseudomonadati</taxon>
        <taxon>Bacteroidota</taxon>
        <taxon>Flavobacteriia</taxon>
        <taxon>Flavobacteriales</taxon>
        <taxon>Flavobacteriaceae</taxon>
    </lineage>
</organism>
<dbReference type="Proteomes" id="UP000627521">
    <property type="component" value="Unassembled WGS sequence"/>
</dbReference>
<dbReference type="Pfam" id="PF13585">
    <property type="entry name" value="CHU_C"/>
    <property type="match status" value="1"/>
</dbReference>
<evidence type="ECO:0000259" key="1">
    <source>
        <dbReference type="PROSITE" id="PS50093"/>
    </source>
</evidence>
<dbReference type="RefSeq" id="WP_191100972.1">
    <property type="nucleotide sequence ID" value="NZ_JACXXH010000001.1"/>
</dbReference>
<keyword evidence="3" id="KW-1185">Reference proteome</keyword>
<dbReference type="InterPro" id="IPR035986">
    <property type="entry name" value="PKD_dom_sf"/>
</dbReference>
<dbReference type="SUPFAM" id="SSF49299">
    <property type="entry name" value="PKD domain"/>
    <property type="match status" value="1"/>
</dbReference>
<reference evidence="2 3" key="1">
    <citation type="submission" date="2020-09" db="EMBL/GenBank/DDBJ databases">
        <title>Bacillus nautilus sp. nov., Chryseoglobus crepusculi sp. nov, and Psychrobacter noctis sp. nov., isolated from deep-sea sponges from the equatorial Atlantic.</title>
        <authorList>
            <person name="Stennett H.L."/>
            <person name="Williams S.E."/>
        </authorList>
    </citation>
    <scope>NUCLEOTIDE SEQUENCE [LARGE SCALE GENOMIC DNA]</scope>
    <source>
        <strain evidence="2 3">28M-24</strain>
    </source>
</reference>
<dbReference type="PROSITE" id="PS50093">
    <property type="entry name" value="PKD"/>
    <property type="match status" value="1"/>
</dbReference>
<evidence type="ECO:0000313" key="3">
    <source>
        <dbReference type="Proteomes" id="UP000627521"/>
    </source>
</evidence>
<name>A0ABR8LWD3_9FLAO</name>
<evidence type="ECO:0000313" key="2">
    <source>
        <dbReference type="EMBL" id="MBD3862537.1"/>
    </source>
</evidence>
<protein>
    <submittedName>
        <fullName evidence="2">T9SS type B sorting domain-containing protein</fullName>
    </submittedName>
</protein>
<accession>A0ABR8LWD3</accession>
<dbReference type="InterPro" id="IPR026341">
    <property type="entry name" value="T9SS_type_B"/>
</dbReference>
<sequence length="786" mass="86707">MNKQILYTTVMLCITICFSQNETANWTFGENAGLNFNSGYPLPLGASQLNTTEGCASMSDTSGNLIIYSDGSTVWNKNHDIMTNGLDLLGNDSSTQSAIIIPKPNSDTIYYIFTVDDRAGSNGLRFSEVDLSLSGGLGAVTANKNILLESPITEKLTAVEASNGEDIWVISHRWESNEFVSYLVSDLGVSTTPVVSGIGTYYGGDINQTIGYLKASPNREKVASVVSYVSQVEVFDFNALTGQLTNPVYIPNLSTNNPGFYGCEFSPDSQLLYVSELNYDTNLSFIHQYNLGLNSASSIIASDVIVGQRTGSFGALQQALDGKIYVAEFDRTSMAVITDPNTIGVDCNVLSGFVNLNDKICQLGLPPFIQSYFYATNIFNNTCFGDVTEFYTEFSTSIDAIQWDFGDPASGINNTSTLLNPTHVFSSYGTFNVTINFVVDGQNQTLYRSLTITDKPPVLTLDPLYSCETDNLFNLQNAIPSSYLSPDYNIAYFETLEDAQQKENNILNFSNYDATSTNQTIYITLSNGTFSDCFSISTLDLVTVSAPIVADEDVFLCKNSVSDFVTIDVGYLDLPHNQYSFLWLSSLETTPQIDAFQPGEYIVRITLLSSITTTNPEGCYADRLVTVTASSIPYIEEIITNNTTITVMVSGLGDYEYALDNINGPYQNGNIFENTTAGNHIVYIRDKNHCGVAEAPIWLIKFPDYFTPNNDGKNDYWQVEGLSDNSKKNALVQIFDRYGKLLKQFKPSSIGWDGSFNGYPMPTNDYWFVVTLSNGLIYKNHFTLKR</sequence>
<proteinExistence type="predicted"/>
<comment type="caution">
    <text evidence="2">The sequence shown here is derived from an EMBL/GenBank/DDBJ whole genome shotgun (WGS) entry which is preliminary data.</text>
</comment>
<dbReference type="InterPro" id="IPR013783">
    <property type="entry name" value="Ig-like_fold"/>
</dbReference>
<dbReference type="CDD" id="cd00146">
    <property type="entry name" value="PKD"/>
    <property type="match status" value="1"/>
</dbReference>
<dbReference type="NCBIfam" id="TIGR04131">
    <property type="entry name" value="Bac_Flav_CTERM"/>
    <property type="match status" value="1"/>
</dbReference>
<dbReference type="SUPFAM" id="SSF50956">
    <property type="entry name" value="Thermostable phytase (3-phytase)"/>
    <property type="match status" value="1"/>
</dbReference>
<feature type="domain" description="PKD" evidence="1">
    <location>
        <begin position="400"/>
        <end position="436"/>
    </location>
</feature>
<dbReference type="InterPro" id="IPR000601">
    <property type="entry name" value="PKD_dom"/>
</dbReference>
<dbReference type="Gene3D" id="2.60.40.10">
    <property type="entry name" value="Immunoglobulins"/>
    <property type="match status" value="1"/>
</dbReference>